<dbReference type="OrthoDB" id="413900at2759"/>
<name>A0A4Z2IE64_9TELE</name>
<sequence>MSTELVPPLHHGAPACSTPADDMQPHAKRRHPRPSCGPLRAEVVRSPRSGRATAGSTFNPWSCVAETLNIRLRHNGVQEAGGRGEKARGGEALVCSRLSSSLWEQWLWENEGIV</sequence>
<reference evidence="2 3" key="1">
    <citation type="submission" date="2019-03" db="EMBL/GenBank/DDBJ databases">
        <title>First draft genome of Liparis tanakae, snailfish: a comprehensive survey of snailfish specific genes.</title>
        <authorList>
            <person name="Kim W."/>
            <person name="Song I."/>
            <person name="Jeong J.-H."/>
            <person name="Kim D."/>
            <person name="Kim S."/>
            <person name="Ryu S."/>
            <person name="Song J.Y."/>
            <person name="Lee S.K."/>
        </authorList>
    </citation>
    <scope>NUCLEOTIDE SEQUENCE [LARGE SCALE GENOMIC DNA]</scope>
    <source>
        <tissue evidence="2">Muscle</tissue>
    </source>
</reference>
<dbReference type="EMBL" id="SRLO01000100">
    <property type="protein sequence ID" value="TNN75714.1"/>
    <property type="molecule type" value="Genomic_DNA"/>
</dbReference>
<proteinExistence type="predicted"/>
<gene>
    <name evidence="2" type="ORF">EYF80_014077</name>
</gene>
<keyword evidence="3" id="KW-1185">Reference proteome</keyword>
<evidence type="ECO:0000256" key="1">
    <source>
        <dbReference type="SAM" id="MobiDB-lite"/>
    </source>
</evidence>
<feature type="region of interest" description="Disordered" evidence="1">
    <location>
        <begin position="1"/>
        <end position="56"/>
    </location>
</feature>
<organism evidence="2 3">
    <name type="scientific">Liparis tanakae</name>
    <name type="common">Tanaka's snailfish</name>
    <dbReference type="NCBI Taxonomy" id="230148"/>
    <lineage>
        <taxon>Eukaryota</taxon>
        <taxon>Metazoa</taxon>
        <taxon>Chordata</taxon>
        <taxon>Craniata</taxon>
        <taxon>Vertebrata</taxon>
        <taxon>Euteleostomi</taxon>
        <taxon>Actinopterygii</taxon>
        <taxon>Neopterygii</taxon>
        <taxon>Teleostei</taxon>
        <taxon>Neoteleostei</taxon>
        <taxon>Acanthomorphata</taxon>
        <taxon>Eupercaria</taxon>
        <taxon>Perciformes</taxon>
        <taxon>Cottioidei</taxon>
        <taxon>Cottales</taxon>
        <taxon>Liparidae</taxon>
        <taxon>Liparis</taxon>
    </lineage>
</organism>
<dbReference type="Proteomes" id="UP000314294">
    <property type="component" value="Unassembled WGS sequence"/>
</dbReference>
<dbReference type="AlphaFoldDB" id="A0A4Z2IE64"/>
<evidence type="ECO:0000313" key="3">
    <source>
        <dbReference type="Proteomes" id="UP000314294"/>
    </source>
</evidence>
<protein>
    <submittedName>
        <fullName evidence="2">Uncharacterized protein</fullName>
    </submittedName>
</protein>
<accession>A0A4Z2IE64</accession>
<evidence type="ECO:0000313" key="2">
    <source>
        <dbReference type="EMBL" id="TNN75714.1"/>
    </source>
</evidence>
<comment type="caution">
    <text evidence="2">The sequence shown here is derived from an EMBL/GenBank/DDBJ whole genome shotgun (WGS) entry which is preliminary data.</text>
</comment>